<gene>
    <name evidence="1" type="ORF">J5U22_01882</name>
</gene>
<accession>A0A8F5C1M6</accession>
<protein>
    <submittedName>
        <fullName evidence="1">Uncharacterized protein</fullName>
    </submittedName>
</protein>
<dbReference type="EMBL" id="CP077713">
    <property type="protein sequence ID" value="QXJ35335.1"/>
    <property type="molecule type" value="Genomic_DNA"/>
</dbReference>
<dbReference type="Proteomes" id="UP000694036">
    <property type="component" value="Chromosome"/>
</dbReference>
<keyword evidence="2" id="KW-1185">Reference proteome</keyword>
<sequence>MSSTSLKDISTKKYLDIRGLSISLARLSASLTSYFVITPSDP</sequence>
<proteinExistence type="predicted"/>
<evidence type="ECO:0000313" key="1">
    <source>
        <dbReference type="EMBL" id="QXJ35335.1"/>
    </source>
</evidence>
<reference evidence="1 2" key="1">
    <citation type="journal article" date="2021" name="Environ. Microbiol.">
        <title>New insights into the diversity and evolution of the archaeal mobilome from three complete genomes of Saccharolobus shibatae.</title>
        <authorList>
            <person name="Medvedeva S."/>
            <person name="Brandt D."/>
            <person name="Cvirkaite-Krupovic V."/>
            <person name="Liu Y."/>
            <person name="Severinov K."/>
            <person name="Ishino S."/>
            <person name="Ishino Y."/>
            <person name="Prangishvili D."/>
            <person name="Kalinowski J."/>
            <person name="Krupovic M."/>
        </authorList>
    </citation>
    <scope>NUCLEOTIDE SEQUENCE [LARGE SCALE GENOMIC DNA]</scope>
    <source>
        <strain evidence="1 2">S38A</strain>
    </source>
</reference>
<dbReference type="AlphaFoldDB" id="A0A8F5C1M6"/>
<organism evidence="1 2">
    <name type="scientific">Saccharolobus shibatae</name>
    <dbReference type="NCBI Taxonomy" id="2286"/>
    <lineage>
        <taxon>Archaea</taxon>
        <taxon>Thermoproteota</taxon>
        <taxon>Thermoprotei</taxon>
        <taxon>Sulfolobales</taxon>
        <taxon>Sulfolobaceae</taxon>
        <taxon>Saccharolobus</taxon>
    </lineage>
</organism>
<name>A0A8F5C1M6_9CREN</name>
<evidence type="ECO:0000313" key="2">
    <source>
        <dbReference type="Proteomes" id="UP000694036"/>
    </source>
</evidence>